<evidence type="ECO:0000259" key="1">
    <source>
        <dbReference type="Pfam" id="PF04909"/>
    </source>
</evidence>
<evidence type="ECO:0000313" key="2">
    <source>
        <dbReference type="EMBL" id="SKC02435.1"/>
    </source>
</evidence>
<dbReference type="GO" id="GO:0016787">
    <property type="term" value="F:hydrolase activity"/>
    <property type="evidence" value="ECO:0007669"/>
    <property type="project" value="UniProtKB-KW"/>
</dbReference>
<dbReference type="STRING" id="439228.SAMN06295920_111168"/>
<dbReference type="InterPro" id="IPR052358">
    <property type="entry name" value="Aro_Compnd_Degr_Hydrolases"/>
</dbReference>
<organism evidence="2 3">
    <name type="scientific">Rhizorhabdus histidinilytica</name>
    <dbReference type="NCBI Taxonomy" id="439228"/>
    <lineage>
        <taxon>Bacteria</taxon>
        <taxon>Pseudomonadati</taxon>
        <taxon>Pseudomonadota</taxon>
        <taxon>Alphaproteobacteria</taxon>
        <taxon>Sphingomonadales</taxon>
        <taxon>Sphingomonadaceae</taxon>
        <taxon>Rhizorhabdus</taxon>
    </lineage>
</organism>
<accession>A0A1T5G1S3</accession>
<dbReference type="Proteomes" id="UP000189818">
    <property type="component" value="Unassembled WGS sequence"/>
</dbReference>
<dbReference type="PANTHER" id="PTHR35563:SF2">
    <property type="entry name" value="BARREL METAL-DEPENDENT HYDROLASE, PUTATIVE (AFU_ORTHOLOGUE AFUA_1G16240)-RELATED"/>
    <property type="match status" value="1"/>
</dbReference>
<name>A0A1T5G1S3_9SPHN</name>
<dbReference type="RefSeq" id="WP_079650169.1">
    <property type="nucleotide sequence ID" value="NZ_FUYM01000011.1"/>
</dbReference>
<feature type="domain" description="Amidohydrolase-related" evidence="1">
    <location>
        <begin position="9"/>
        <end position="266"/>
    </location>
</feature>
<proteinExistence type="predicted"/>
<protein>
    <submittedName>
        <fullName evidence="2">Predicted metal-dependent hydrolase, TIM-barrel fold</fullName>
    </submittedName>
</protein>
<dbReference type="OrthoDB" id="9787654at2"/>
<reference evidence="3" key="1">
    <citation type="submission" date="2017-02" db="EMBL/GenBank/DDBJ databases">
        <authorList>
            <person name="Varghese N."/>
            <person name="Submissions S."/>
        </authorList>
    </citation>
    <scope>NUCLEOTIDE SEQUENCE [LARGE SCALE GENOMIC DNA]</scope>
    <source>
        <strain evidence="3">UM2</strain>
    </source>
</reference>
<gene>
    <name evidence="2" type="ORF">SAMN06295920_111168</name>
</gene>
<dbReference type="AlphaFoldDB" id="A0A1T5G1S3"/>
<sequence length="266" mass="29562">MTVPEPPVVDAHCHVFHRAMPFADTAWTRPDYDYRVETYLAELDRHGISFGVVTAASLFGDYNDYTLSVLDRHRRLRATVMLDPDTGPAEMATLKAQGVCGVRYQLPPAAALPDPAGYRFRRFVRRLADAGLHIELNLSGAQLAALLPALDDSGIDIVVDHFGLLRAEHGMEGEGFLAVLRSVERGRTRVKLSAGFRLRADEVAGYAARLIAAAGPERLFWGSDAPFVGFERAVDYAATLDLFYRIVPDARTRRLMSDAALRFYFF</sequence>
<keyword evidence="2" id="KW-0378">Hydrolase</keyword>
<keyword evidence="3" id="KW-1185">Reference proteome</keyword>
<dbReference type="InterPro" id="IPR006680">
    <property type="entry name" value="Amidohydro-rel"/>
</dbReference>
<dbReference type="SUPFAM" id="SSF51556">
    <property type="entry name" value="Metallo-dependent hydrolases"/>
    <property type="match status" value="1"/>
</dbReference>
<dbReference type="PANTHER" id="PTHR35563">
    <property type="entry name" value="BARREL METAL-DEPENDENT HYDROLASE, PUTATIVE (AFU_ORTHOLOGUE AFUA_1G16240)-RELATED"/>
    <property type="match status" value="1"/>
</dbReference>
<dbReference type="EMBL" id="FUYM01000011">
    <property type="protein sequence ID" value="SKC02435.1"/>
    <property type="molecule type" value="Genomic_DNA"/>
</dbReference>
<dbReference type="Pfam" id="PF04909">
    <property type="entry name" value="Amidohydro_2"/>
    <property type="match status" value="1"/>
</dbReference>
<dbReference type="Gene3D" id="3.20.20.140">
    <property type="entry name" value="Metal-dependent hydrolases"/>
    <property type="match status" value="1"/>
</dbReference>
<evidence type="ECO:0000313" key="3">
    <source>
        <dbReference type="Proteomes" id="UP000189818"/>
    </source>
</evidence>
<dbReference type="InterPro" id="IPR032466">
    <property type="entry name" value="Metal_Hydrolase"/>
</dbReference>